<dbReference type="EMBL" id="JACXVP010000011">
    <property type="protein sequence ID" value="KAG5576402.1"/>
    <property type="molecule type" value="Genomic_DNA"/>
</dbReference>
<sequence>MDSVGPDGQINHFLYQRNPGSVNGSFGDPDFRRHFCQKFSCTFIKTLALEPIGFDGKINLFSTSNKSRKGFLMSFFAKPFRGRLSRP</sequence>
<keyword evidence="2" id="KW-1185">Reference proteome</keyword>
<evidence type="ECO:0000313" key="1">
    <source>
        <dbReference type="EMBL" id="KAG5576402.1"/>
    </source>
</evidence>
<proteinExistence type="predicted"/>
<comment type="caution">
    <text evidence="1">The sequence shown here is derived from an EMBL/GenBank/DDBJ whole genome shotgun (WGS) entry which is preliminary data.</text>
</comment>
<gene>
    <name evidence="1" type="ORF">H5410_056536</name>
</gene>
<dbReference type="Proteomes" id="UP000824120">
    <property type="component" value="Chromosome 11"/>
</dbReference>
<protein>
    <submittedName>
        <fullName evidence="1">Uncharacterized protein</fullName>
    </submittedName>
</protein>
<accession>A0A9J5WLK6</accession>
<dbReference type="AlphaFoldDB" id="A0A9J5WLK6"/>
<reference evidence="1 2" key="1">
    <citation type="submission" date="2020-09" db="EMBL/GenBank/DDBJ databases">
        <title>De no assembly of potato wild relative species, Solanum commersonii.</title>
        <authorList>
            <person name="Cho K."/>
        </authorList>
    </citation>
    <scope>NUCLEOTIDE SEQUENCE [LARGE SCALE GENOMIC DNA]</scope>
    <source>
        <strain evidence="1">LZ3.2</strain>
        <tissue evidence="1">Leaf</tissue>
    </source>
</reference>
<name>A0A9J5WLK6_SOLCO</name>
<organism evidence="1 2">
    <name type="scientific">Solanum commersonii</name>
    <name type="common">Commerson's wild potato</name>
    <name type="synonym">Commerson's nightshade</name>
    <dbReference type="NCBI Taxonomy" id="4109"/>
    <lineage>
        <taxon>Eukaryota</taxon>
        <taxon>Viridiplantae</taxon>
        <taxon>Streptophyta</taxon>
        <taxon>Embryophyta</taxon>
        <taxon>Tracheophyta</taxon>
        <taxon>Spermatophyta</taxon>
        <taxon>Magnoliopsida</taxon>
        <taxon>eudicotyledons</taxon>
        <taxon>Gunneridae</taxon>
        <taxon>Pentapetalae</taxon>
        <taxon>asterids</taxon>
        <taxon>lamiids</taxon>
        <taxon>Solanales</taxon>
        <taxon>Solanaceae</taxon>
        <taxon>Solanoideae</taxon>
        <taxon>Solaneae</taxon>
        <taxon>Solanum</taxon>
    </lineage>
</organism>
<evidence type="ECO:0000313" key="2">
    <source>
        <dbReference type="Proteomes" id="UP000824120"/>
    </source>
</evidence>